<keyword evidence="3" id="KW-1185">Reference proteome</keyword>
<sequence length="74" mass="8598">MRRLQIIDGLRGLSLIGILIANMLIFQYGMFGKDSIASFQLTAFDMPAYVWVKIFVESSFMPIFCFYLVILLFY</sequence>
<keyword evidence="1" id="KW-0472">Membrane</keyword>
<proteinExistence type="predicted"/>
<organism evidence="2 3">
    <name type="scientific">Ornithinibacillus bavariensis</name>
    <dbReference type="NCBI Taxonomy" id="545502"/>
    <lineage>
        <taxon>Bacteria</taxon>
        <taxon>Bacillati</taxon>
        <taxon>Bacillota</taxon>
        <taxon>Bacilli</taxon>
        <taxon>Bacillales</taxon>
        <taxon>Bacillaceae</taxon>
        <taxon>Ornithinibacillus</taxon>
    </lineage>
</organism>
<keyword evidence="1" id="KW-0812">Transmembrane</keyword>
<dbReference type="EMBL" id="BORP01000002">
    <property type="protein sequence ID" value="GIO27062.1"/>
    <property type="molecule type" value="Genomic_DNA"/>
</dbReference>
<keyword evidence="1" id="KW-1133">Transmembrane helix</keyword>
<feature type="transmembrane region" description="Helical" evidence="1">
    <location>
        <begin position="12"/>
        <end position="30"/>
    </location>
</feature>
<comment type="caution">
    <text evidence="2">The sequence shown here is derived from an EMBL/GenBank/DDBJ whole genome shotgun (WGS) entry which is preliminary data.</text>
</comment>
<accession>A0A919X6X4</accession>
<evidence type="ECO:0000256" key="1">
    <source>
        <dbReference type="SAM" id="Phobius"/>
    </source>
</evidence>
<protein>
    <recommendedName>
        <fullName evidence="4">DUF418 domain-containing protein</fullName>
    </recommendedName>
</protein>
<evidence type="ECO:0000313" key="3">
    <source>
        <dbReference type="Proteomes" id="UP000676917"/>
    </source>
</evidence>
<evidence type="ECO:0008006" key="4">
    <source>
        <dbReference type="Google" id="ProtNLM"/>
    </source>
</evidence>
<dbReference type="RefSeq" id="WP_244853476.1">
    <property type="nucleotide sequence ID" value="NZ_BORP01000002.1"/>
</dbReference>
<dbReference type="AlphaFoldDB" id="A0A919X6X4"/>
<evidence type="ECO:0000313" key="2">
    <source>
        <dbReference type="EMBL" id="GIO27062.1"/>
    </source>
</evidence>
<feature type="transmembrane region" description="Helical" evidence="1">
    <location>
        <begin position="50"/>
        <end position="73"/>
    </location>
</feature>
<reference evidence="2" key="1">
    <citation type="submission" date="2021-03" db="EMBL/GenBank/DDBJ databases">
        <title>Antimicrobial resistance genes in bacteria isolated from Japanese honey, and their potential for conferring macrolide and lincosamide resistance in the American foulbrood pathogen Paenibacillus larvae.</title>
        <authorList>
            <person name="Okamoto M."/>
            <person name="Kumagai M."/>
            <person name="Kanamori H."/>
            <person name="Takamatsu D."/>
        </authorList>
    </citation>
    <scope>NUCLEOTIDE SEQUENCE</scope>
    <source>
        <strain evidence="2">J43TS3</strain>
    </source>
</reference>
<gene>
    <name evidence="2" type="ORF">J43TS3_16730</name>
</gene>
<name>A0A919X6X4_9BACI</name>
<dbReference type="Proteomes" id="UP000676917">
    <property type="component" value="Unassembled WGS sequence"/>
</dbReference>